<feature type="region of interest" description="Disordered" evidence="1">
    <location>
        <begin position="1"/>
        <end position="174"/>
    </location>
</feature>
<gene>
    <name evidence="2" type="ORF">FOMPIDRAFT_101712</name>
</gene>
<sequence length="240" mass="25181">MPVFKSKAQKAEQARAANTQHDSNAVPQSSGVDANNYPQHNIDSNGHDNTNRDGGIGHQPHSYNDPNTVSQGTGFGANENAQHNTNAPGYNNAANSDGGYNAHNDPNTASPGTGIGANDYAQHNNNVPGHNNTANRESGVGYQGDRRQDTAPGTSHAADTGHHHHGHHGGPIDRAENAVGARAIRNQVGDKEQEVGAIKTQSAELTEAERLEHEAKMHRDRAVAGGAHPANHRLGAGGQT</sequence>
<feature type="region of interest" description="Disordered" evidence="1">
    <location>
        <begin position="186"/>
        <end position="240"/>
    </location>
</feature>
<name>S8DWU6_FOMSC</name>
<evidence type="ECO:0000313" key="2">
    <source>
        <dbReference type="EMBL" id="EPS95658.1"/>
    </source>
</evidence>
<evidence type="ECO:0000256" key="1">
    <source>
        <dbReference type="SAM" id="MobiDB-lite"/>
    </source>
</evidence>
<feature type="compositionally biased region" description="Polar residues" evidence="1">
    <location>
        <begin position="61"/>
        <end position="72"/>
    </location>
</feature>
<organism evidence="2 3">
    <name type="scientific">Fomitopsis schrenkii</name>
    <name type="common">Brown rot fungus</name>
    <dbReference type="NCBI Taxonomy" id="2126942"/>
    <lineage>
        <taxon>Eukaryota</taxon>
        <taxon>Fungi</taxon>
        <taxon>Dikarya</taxon>
        <taxon>Basidiomycota</taxon>
        <taxon>Agaricomycotina</taxon>
        <taxon>Agaricomycetes</taxon>
        <taxon>Polyporales</taxon>
        <taxon>Fomitopsis</taxon>
    </lineage>
</organism>
<dbReference type="InParanoid" id="S8DWU6"/>
<feature type="compositionally biased region" description="Basic and acidic residues" evidence="1">
    <location>
        <begin position="207"/>
        <end position="222"/>
    </location>
</feature>
<feature type="compositionally biased region" description="Polar residues" evidence="1">
    <location>
        <begin position="121"/>
        <end position="136"/>
    </location>
</feature>
<feature type="compositionally biased region" description="Polar residues" evidence="1">
    <location>
        <begin position="79"/>
        <end position="95"/>
    </location>
</feature>
<dbReference type="OrthoDB" id="2590620at2759"/>
<proteinExistence type="predicted"/>
<dbReference type="EMBL" id="KE504203">
    <property type="protein sequence ID" value="EPS95658.1"/>
    <property type="molecule type" value="Genomic_DNA"/>
</dbReference>
<dbReference type="eggNOG" id="ENOG502SXEC">
    <property type="taxonomic scope" value="Eukaryota"/>
</dbReference>
<reference evidence="2 3" key="1">
    <citation type="journal article" date="2012" name="Science">
        <title>The Paleozoic origin of enzymatic lignin decomposition reconstructed from 31 fungal genomes.</title>
        <authorList>
            <person name="Floudas D."/>
            <person name="Binder M."/>
            <person name="Riley R."/>
            <person name="Barry K."/>
            <person name="Blanchette R.A."/>
            <person name="Henrissat B."/>
            <person name="Martinez A.T."/>
            <person name="Otillar R."/>
            <person name="Spatafora J.W."/>
            <person name="Yadav J.S."/>
            <person name="Aerts A."/>
            <person name="Benoit I."/>
            <person name="Boyd A."/>
            <person name="Carlson A."/>
            <person name="Copeland A."/>
            <person name="Coutinho P.M."/>
            <person name="de Vries R.P."/>
            <person name="Ferreira P."/>
            <person name="Findley K."/>
            <person name="Foster B."/>
            <person name="Gaskell J."/>
            <person name="Glotzer D."/>
            <person name="Gorecki P."/>
            <person name="Heitman J."/>
            <person name="Hesse C."/>
            <person name="Hori C."/>
            <person name="Igarashi K."/>
            <person name="Jurgens J.A."/>
            <person name="Kallen N."/>
            <person name="Kersten P."/>
            <person name="Kohler A."/>
            <person name="Kuees U."/>
            <person name="Kumar T.K.A."/>
            <person name="Kuo A."/>
            <person name="LaButti K."/>
            <person name="Larrondo L.F."/>
            <person name="Lindquist E."/>
            <person name="Ling A."/>
            <person name="Lombard V."/>
            <person name="Lucas S."/>
            <person name="Lundell T."/>
            <person name="Martin R."/>
            <person name="McLaughlin D.J."/>
            <person name="Morgenstern I."/>
            <person name="Morin E."/>
            <person name="Murat C."/>
            <person name="Nagy L.G."/>
            <person name="Nolan M."/>
            <person name="Ohm R.A."/>
            <person name="Patyshakuliyeva A."/>
            <person name="Rokas A."/>
            <person name="Ruiz-Duenas F.J."/>
            <person name="Sabat G."/>
            <person name="Salamov A."/>
            <person name="Samejima M."/>
            <person name="Schmutz J."/>
            <person name="Slot J.C."/>
            <person name="St John F."/>
            <person name="Stenlid J."/>
            <person name="Sun H."/>
            <person name="Sun S."/>
            <person name="Syed K."/>
            <person name="Tsang A."/>
            <person name="Wiebenga A."/>
            <person name="Young D."/>
            <person name="Pisabarro A."/>
            <person name="Eastwood D.C."/>
            <person name="Martin F."/>
            <person name="Cullen D."/>
            <person name="Grigoriev I.V."/>
            <person name="Hibbett D.S."/>
        </authorList>
    </citation>
    <scope>NUCLEOTIDE SEQUENCE</scope>
    <source>
        <strain evidence="3">FP-58527</strain>
    </source>
</reference>
<dbReference type="Proteomes" id="UP000015241">
    <property type="component" value="Unassembled WGS sequence"/>
</dbReference>
<evidence type="ECO:0000313" key="3">
    <source>
        <dbReference type="Proteomes" id="UP000015241"/>
    </source>
</evidence>
<accession>S8DWU6</accession>
<dbReference type="HOGENOM" id="CLU_1288932_0_0_1"/>
<feature type="compositionally biased region" description="Polar residues" evidence="1">
    <location>
        <begin position="16"/>
        <end position="44"/>
    </location>
</feature>
<dbReference type="AlphaFoldDB" id="S8DWU6"/>
<keyword evidence="3" id="KW-1185">Reference proteome</keyword>
<protein>
    <submittedName>
        <fullName evidence="2">Uncharacterized protein</fullName>
    </submittedName>
</protein>